<organism evidence="2 3">
    <name type="scientific">Corynebacterium mastitidis</name>
    <dbReference type="NCBI Taxonomy" id="161890"/>
    <lineage>
        <taxon>Bacteria</taxon>
        <taxon>Bacillati</taxon>
        <taxon>Actinomycetota</taxon>
        <taxon>Actinomycetes</taxon>
        <taxon>Mycobacteriales</taxon>
        <taxon>Corynebacteriaceae</taxon>
        <taxon>Corynebacterium</taxon>
    </lineage>
</organism>
<reference evidence="2 3" key="1">
    <citation type="submission" date="2017-12" db="EMBL/GenBank/DDBJ databases">
        <title>Corynebacterium mastitidis 16-1433 Genome.</title>
        <authorList>
            <person name="Gulvik C.A."/>
        </authorList>
    </citation>
    <scope>NUCLEOTIDE SEQUENCE [LARGE SCALE GENOMIC DNA]</scope>
    <source>
        <strain evidence="2 3">16-1433</strain>
    </source>
</reference>
<keyword evidence="1" id="KW-0812">Transmembrane</keyword>
<dbReference type="Proteomes" id="UP000233249">
    <property type="component" value="Unassembled WGS sequence"/>
</dbReference>
<gene>
    <name evidence="2" type="ORF">CXB45_09390</name>
</gene>
<evidence type="ECO:0008006" key="4">
    <source>
        <dbReference type="Google" id="ProtNLM"/>
    </source>
</evidence>
<comment type="caution">
    <text evidence="2">The sequence shown here is derived from an EMBL/GenBank/DDBJ whole genome shotgun (WGS) entry which is preliminary data.</text>
</comment>
<proteinExistence type="predicted"/>
<name>A0A2N0X5Q0_9CORY</name>
<dbReference type="EMBL" id="PJAF01000031">
    <property type="protein sequence ID" value="PKF68011.1"/>
    <property type="molecule type" value="Genomic_DNA"/>
</dbReference>
<keyword evidence="1" id="KW-1133">Transmembrane helix</keyword>
<feature type="transmembrane region" description="Helical" evidence="1">
    <location>
        <begin position="78"/>
        <end position="100"/>
    </location>
</feature>
<evidence type="ECO:0000313" key="2">
    <source>
        <dbReference type="EMBL" id="PKF68011.1"/>
    </source>
</evidence>
<evidence type="ECO:0000313" key="3">
    <source>
        <dbReference type="Proteomes" id="UP000233249"/>
    </source>
</evidence>
<accession>A0A2N0X5Q0</accession>
<dbReference type="AlphaFoldDB" id="A0A2N0X5Q0"/>
<keyword evidence="1" id="KW-0472">Membrane</keyword>
<feature type="transmembrane region" description="Helical" evidence="1">
    <location>
        <begin position="133"/>
        <end position="150"/>
    </location>
</feature>
<sequence>MPAKKTAALLALLLAGVGLRTAVAARGWFYYDDLTLYAQAREHRLPDLGLLFSPHDGHLMPGSWLVEWALAHGAGLSWPAAVTALGVGNLLAASAVAWAYRPLSRSLIPLAAYHFTPVTLTTSTWLASAVNTLPLHAALALCLGCALRAVR</sequence>
<feature type="transmembrane region" description="Helical" evidence="1">
    <location>
        <begin position="107"/>
        <end position="127"/>
    </location>
</feature>
<feature type="non-terminal residue" evidence="2">
    <location>
        <position position="151"/>
    </location>
</feature>
<protein>
    <recommendedName>
        <fullName evidence="4">Glycosyltransferase RgtA/B/C/D-like domain-containing protein</fullName>
    </recommendedName>
</protein>
<evidence type="ECO:0000256" key="1">
    <source>
        <dbReference type="SAM" id="Phobius"/>
    </source>
</evidence>